<dbReference type="Gene3D" id="2.60.120.200">
    <property type="match status" value="1"/>
</dbReference>
<evidence type="ECO:0000313" key="1">
    <source>
        <dbReference type="EMBL" id="GAF77245.1"/>
    </source>
</evidence>
<dbReference type="EMBL" id="BARS01004376">
    <property type="protein sequence ID" value="GAF77245.1"/>
    <property type="molecule type" value="Genomic_DNA"/>
</dbReference>
<dbReference type="AlphaFoldDB" id="X0TMC2"/>
<sequence>MTKKKNFAWMILMIGLLISLGFMSNSARAEIADLPKGEMRSAAGFDYELITVPVSNDGGEISPKLLANITSPAATGCTLDTTGAISYWQLNEDGPTTFVDSIGGHDGTCSGSKCPTPVSGADAGAQFFIRAEADVIEVPSTTAYDWTAASNFSVGMWVKTTQDCSSNKVFVGRYRNPGAEGTWWVGCVQGSAPGEGVARFRMRDSDGIIGEVTGSTVINDGKWHFITGVRVGVDPDILVTDDDKNLIY</sequence>
<gene>
    <name evidence="1" type="ORF">S01H1_08542</name>
</gene>
<accession>X0TMC2</accession>
<reference evidence="1" key="1">
    <citation type="journal article" date="2014" name="Front. Microbiol.">
        <title>High frequency of phylogenetically diverse reductive dehalogenase-homologous genes in deep subseafloor sedimentary metagenomes.</title>
        <authorList>
            <person name="Kawai M."/>
            <person name="Futagami T."/>
            <person name="Toyoda A."/>
            <person name="Takaki Y."/>
            <person name="Nishi S."/>
            <person name="Hori S."/>
            <person name="Arai W."/>
            <person name="Tsubouchi T."/>
            <person name="Morono Y."/>
            <person name="Uchiyama I."/>
            <person name="Ito T."/>
            <person name="Fujiyama A."/>
            <person name="Inagaki F."/>
            <person name="Takami H."/>
        </authorList>
    </citation>
    <scope>NUCLEOTIDE SEQUENCE</scope>
    <source>
        <strain evidence="1">Expedition CK06-06</strain>
    </source>
</reference>
<organism evidence="1">
    <name type="scientific">marine sediment metagenome</name>
    <dbReference type="NCBI Taxonomy" id="412755"/>
    <lineage>
        <taxon>unclassified sequences</taxon>
        <taxon>metagenomes</taxon>
        <taxon>ecological metagenomes</taxon>
    </lineage>
</organism>
<comment type="caution">
    <text evidence="1">The sequence shown here is derived from an EMBL/GenBank/DDBJ whole genome shotgun (WGS) entry which is preliminary data.</text>
</comment>
<proteinExistence type="predicted"/>
<dbReference type="InterPro" id="IPR013320">
    <property type="entry name" value="ConA-like_dom_sf"/>
</dbReference>
<feature type="non-terminal residue" evidence="1">
    <location>
        <position position="248"/>
    </location>
</feature>
<name>X0TMC2_9ZZZZ</name>
<protein>
    <recommendedName>
        <fullName evidence="2">LamG-like jellyroll fold domain-containing protein</fullName>
    </recommendedName>
</protein>
<evidence type="ECO:0008006" key="2">
    <source>
        <dbReference type="Google" id="ProtNLM"/>
    </source>
</evidence>
<dbReference type="SUPFAM" id="SSF49899">
    <property type="entry name" value="Concanavalin A-like lectins/glucanases"/>
    <property type="match status" value="1"/>
</dbReference>